<evidence type="ECO:0000313" key="2">
    <source>
        <dbReference type="Proteomes" id="UP000295724"/>
    </source>
</evidence>
<sequence length="596" mass="68552">MNKQIWLIFILILSLTISIDGHAWKYNEHAYITYQAYDSACAAIKGQIKNRKQIEDYAAYCENPLIKLCFSHMVALSGDWVADYEKISINKDSKFLNNGTSLNCSDLSNIEGSDEIIKITSDNKVDSSHVIFQDVLTNTKTKAFLQWAKLVSDNETHFQPRSVLQWNKWTDEAYSLVENQQDMQVTMAAKAFGLHFLEDSFSAGHNGLNRSLRRHNYDQAYHDGFNHTGMLLESFENKFYVYGDSNLDQKTVYIKFHDHSQENISAALSEIQSVTGMKFIKTPETFIKKISEKLDTSEPSIKVLSLPMIEETIEFKSIRCIIFDDCNKHEFVVLNHLDFFDVKCEPNKHEYFTVAICPSSSEYVTEQTSKSIESFFTLVILGDKTRALEITQEVTQMIPNKAYPITQDNRSMNSLINGKPQFFDHYKNPNLLCFKRNCDREEFKEYNFMTFGFSHETRLDNDDIIPSSSLGFILRGRISEKFSGRMENRYQLYNEKGKFLSSFDLSLFTPSKRIGRNLIGVYAKGSLGLDNIWEGEKRSRYAGLGLGFDAHFGSTTTFVEVDYLKHWGNRIFDDYSVRVMVGFRVSSLRMGSILGN</sequence>
<dbReference type="AlphaFoldDB" id="A0A4R6XB03"/>
<organism evidence="1 2">
    <name type="scientific">Marinicella litoralis</name>
    <dbReference type="NCBI Taxonomy" id="644220"/>
    <lineage>
        <taxon>Bacteria</taxon>
        <taxon>Pseudomonadati</taxon>
        <taxon>Pseudomonadota</taxon>
        <taxon>Gammaproteobacteria</taxon>
        <taxon>Lysobacterales</taxon>
        <taxon>Marinicellaceae</taxon>
        <taxon>Marinicella</taxon>
    </lineage>
</organism>
<protein>
    <submittedName>
        <fullName evidence="1">Uncharacterized protein</fullName>
    </submittedName>
</protein>
<dbReference type="OrthoDB" id="9813435at2"/>
<dbReference type="Proteomes" id="UP000295724">
    <property type="component" value="Unassembled WGS sequence"/>
</dbReference>
<dbReference type="EMBL" id="SNZB01000008">
    <property type="protein sequence ID" value="TDR16372.1"/>
    <property type="molecule type" value="Genomic_DNA"/>
</dbReference>
<proteinExistence type="predicted"/>
<comment type="caution">
    <text evidence="1">The sequence shown here is derived from an EMBL/GenBank/DDBJ whole genome shotgun (WGS) entry which is preliminary data.</text>
</comment>
<reference evidence="1 2" key="1">
    <citation type="submission" date="2019-03" db="EMBL/GenBank/DDBJ databases">
        <title>Genomic Encyclopedia of Type Strains, Phase IV (KMG-IV): sequencing the most valuable type-strain genomes for metagenomic binning, comparative biology and taxonomic classification.</title>
        <authorList>
            <person name="Goeker M."/>
        </authorList>
    </citation>
    <scope>NUCLEOTIDE SEQUENCE [LARGE SCALE GENOMIC DNA]</scope>
    <source>
        <strain evidence="1 2">DSM 25488</strain>
    </source>
</reference>
<evidence type="ECO:0000313" key="1">
    <source>
        <dbReference type="EMBL" id="TDR16372.1"/>
    </source>
</evidence>
<dbReference type="RefSeq" id="WP_099020082.1">
    <property type="nucleotide sequence ID" value="NZ_NIHB01000006.1"/>
</dbReference>
<accession>A0A4R6XB03</accession>
<name>A0A4R6XB03_9GAMM</name>
<keyword evidence="2" id="KW-1185">Reference proteome</keyword>
<gene>
    <name evidence="1" type="ORF">C8D91_2899</name>
</gene>